<reference evidence="2 3" key="1">
    <citation type="submission" date="2015-02" db="EMBL/GenBank/DDBJ databases">
        <title>Single-cell genomics of uncultivated deep-branching MTB reveals a conserved set of magnetosome genes.</title>
        <authorList>
            <person name="Kolinko S."/>
            <person name="Richter M."/>
            <person name="Glockner F.O."/>
            <person name="Brachmann A."/>
            <person name="Schuler D."/>
        </authorList>
    </citation>
    <scope>NUCLEOTIDE SEQUENCE [LARGE SCALE GENOMIC DNA]</scope>
    <source>
        <strain evidence="2">TM-1</strain>
    </source>
</reference>
<protein>
    <submittedName>
        <fullName evidence="2">Uncharacterized protein</fullName>
    </submittedName>
</protein>
<dbReference type="PANTHER" id="PTHR19959">
    <property type="entry name" value="KINESIN LIGHT CHAIN"/>
    <property type="match status" value="1"/>
</dbReference>
<dbReference type="AlphaFoldDB" id="A0A0F3GUQ4"/>
<feature type="repeat" description="TPR" evidence="1">
    <location>
        <begin position="4"/>
        <end position="37"/>
    </location>
</feature>
<keyword evidence="3" id="KW-1185">Reference proteome</keyword>
<name>A0A0F3GUQ4_9BACT</name>
<proteinExistence type="predicted"/>
<evidence type="ECO:0000256" key="1">
    <source>
        <dbReference type="PROSITE-ProRule" id="PRU00339"/>
    </source>
</evidence>
<dbReference type="InterPro" id="IPR019734">
    <property type="entry name" value="TPR_rpt"/>
</dbReference>
<dbReference type="Gene3D" id="1.25.40.10">
    <property type="entry name" value="Tetratricopeptide repeat domain"/>
    <property type="match status" value="1"/>
</dbReference>
<dbReference type="Proteomes" id="UP000033423">
    <property type="component" value="Unassembled WGS sequence"/>
</dbReference>
<feature type="non-terminal residue" evidence="2">
    <location>
        <position position="1"/>
    </location>
</feature>
<dbReference type="EMBL" id="LACI01001469">
    <property type="protein sequence ID" value="KJU84408.1"/>
    <property type="molecule type" value="Genomic_DNA"/>
</dbReference>
<comment type="caution">
    <text evidence="2">The sequence shown here is derived from an EMBL/GenBank/DDBJ whole genome shotgun (WGS) entry which is preliminary data.</text>
</comment>
<evidence type="ECO:0000313" key="3">
    <source>
        <dbReference type="Proteomes" id="UP000033423"/>
    </source>
</evidence>
<dbReference type="InterPro" id="IPR011990">
    <property type="entry name" value="TPR-like_helical_dom_sf"/>
</dbReference>
<dbReference type="PROSITE" id="PS50005">
    <property type="entry name" value="TPR"/>
    <property type="match status" value="1"/>
</dbReference>
<keyword evidence="1" id="KW-0802">TPR repeat</keyword>
<dbReference type="SUPFAM" id="SSF48452">
    <property type="entry name" value="TPR-like"/>
    <property type="match status" value="1"/>
</dbReference>
<sequence length="99" mass="11320">TNVARDYNSIGSVWYELGRKKEALGLFEHALEIDTAVYGESHPNVARDYNNIGSVCDELKEREKAVGFYKEALRILENCDETDHPHTRNIRDKIAKLTP</sequence>
<dbReference type="SMART" id="SM00028">
    <property type="entry name" value="TPR"/>
    <property type="match status" value="2"/>
</dbReference>
<organism evidence="2 3">
    <name type="scientific">Candidatus Magnetobacterium bavaricum</name>
    <dbReference type="NCBI Taxonomy" id="29290"/>
    <lineage>
        <taxon>Bacteria</taxon>
        <taxon>Pseudomonadati</taxon>
        <taxon>Nitrospirota</taxon>
        <taxon>Thermodesulfovibrionia</taxon>
        <taxon>Thermodesulfovibrionales</taxon>
        <taxon>Candidatus Magnetobacteriaceae</taxon>
        <taxon>Candidatus Magnetobacterium</taxon>
    </lineage>
</organism>
<dbReference type="Pfam" id="PF13424">
    <property type="entry name" value="TPR_12"/>
    <property type="match status" value="1"/>
</dbReference>
<gene>
    <name evidence="2" type="ORF">MBAV_003398</name>
</gene>
<dbReference type="PANTHER" id="PTHR19959:SF119">
    <property type="entry name" value="FUNGAL LIPASE-LIKE DOMAIN-CONTAINING PROTEIN"/>
    <property type="match status" value="1"/>
</dbReference>
<evidence type="ECO:0000313" key="2">
    <source>
        <dbReference type="EMBL" id="KJU84408.1"/>
    </source>
</evidence>
<accession>A0A0F3GUQ4</accession>